<dbReference type="InterPro" id="IPR002885">
    <property type="entry name" value="PPR_rpt"/>
</dbReference>
<dbReference type="PROSITE" id="PS51375">
    <property type="entry name" value="PPR"/>
    <property type="match status" value="6"/>
</dbReference>
<dbReference type="GO" id="GO:0048731">
    <property type="term" value="P:system development"/>
    <property type="evidence" value="ECO:0007669"/>
    <property type="project" value="UniProtKB-ARBA"/>
</dbReference>
<dbReference type="PANTHER" id="PTHR24015:SF548">
    <property type="entry name" value="OS08G0340900 PROTEIN"/>
    <property type="match status" value="1"/>
</dbReference>
<feature type="repeat" description="PPR" evidence="2">
    <location>
        <begin position="71"/>
        <end position="105"/>
    </location>
</feature>
<gene>
    <name evidence="3" type="ORF">GOP47_0006848</name>
</gene>
<evidence type="ECO:0000313" key="3">
    <source>
        <dbReference type="EMBL" id="KAI5079177.1"/>
    </source>
</evidence>
<keyword evidence="4" id="KW-1185">Reference proteome</keyword>
<evidence type="ECO:0000256" key="1">
    <source>
        <dbReference type="ARBA" id="ARBA00022737"/>
    </source>
</evidence>
<dbReference type="FunFam" id="1.25.40.10:FF:000158">
    <property type="entry name" value="pentatricopeptide repeat-containing protein At2g33680"/>
    <property type="match status" value="1"/>
</dbReference>
<feature type="repeat" description="PPR" evidence="2">
    <location>
        <begin position="374"/>
        <end position="408"/>
    </location>
</feature>
<dbReference type="NCBIfam" id="TIGR00756">
    <property type="entry name" value="PPR"/>
    <property type="match status" value="4"/>
</dbReference>
<dbReference type="Pfam" id="PF13041">
    <property type="entry name" value="PPR_2"/>
    <property type="match status" value="4"/>
</dbReference>
<name>A0A9D4ZMG1_ADICA</name>
<feature type="repeat" description="PPR" evidence="2">
    <location>
        <begin position="273"/>
        <end position="307"/>
    </location>
</feature>
<evidence type="ECO:0000313" key="4">
    <source>
        <dbReference type="Proteomes" id="UP000886520"/>
    </source>
</evidence>
<dbReference type="PANTHER" id="PTHR24015">
    <property type="entry name" value="OS07G0578800 PROTEIN-RELATED"/>
    <property type="match status" value="1"/>
</dbReference>
<dbReference type="FunFam" id="1.25.40.10:FF:000073">
    <property type="entry name" value="Pentatricopeptide repeat-containing protein chloroplastic"/>
    <property type="match status" value="2"/>
</dbReference>
<sequence>MGQTDDAVLLETLKLCTKAKDLTWGKRIHAYLVISKIKIPVFFLNIITDMYGKCGSLVDARALFYGIHKQDVVSWNVMMSSYARHGFPETAIELFRQMGSVGRLPDNITFVGLLDACATIGDLRLGAQAHINLAFSGLKLTNTTANALINMYSKCRNMDLACEVFEKMDDRDVVSWNTILSGYCINTEAGKVLEVFKEMEQTAVEADCISYLCVLNACALLSDIALAKDVHARIKQAGIKSDVVLENALLHMYSKCGSIDIALQIFNEMSFRNVISWTVIIASHSNEGDLENAIFSFHQMQCEGVNPNDVTILSILHACSSSRELKRGKQIHASIVGRELQEEAHVGNAVVDMYSKCGSLLDASKCFYNMRTHDTVSWNTIVSSYAKHGHGKDALKLVQQMKEEGFKLDSVTLASILSACSCAGLIVEAYSCLKSVEKENGLVPNSSHYACVVDLLARAGLLETADEFYTHIPDEPNLASWRSLLGACKIHGDPKRAKAVANAMLNSQSTNFQVLDTISNMHFFLAGNTLNR</sequence>
<proteinExistence type="predicted"/>
<reference evidence="3" key="1">
    <citation type="submission" date="2021-01" db="EMBL/GenBank/DDBJ databases">
        <title>Adiantum capillus-veneris genome.</title>
        <authorList>
            <person name="Fang Y."/>
            <person name="Liao Q."/>
        </authorList>
    </citation>
    <scope>NUCLEOTIDE SEQUENCE</scope>
    <source>
        <strain evidence="3">H3</strain>
        <tissue evidence="3">Leaf</tissue>
    </source>
</reference>
<organism evidence="3 4">
    <name type="scientific">Adiantum capillus-veneris</name>
    <name type="common">Maidenhair fern</name>
    <dbReference type="NCBI Taxonomy" id="13818"/>
    <lineage>
        <taxon>Eukaryota</taxon>
        <taxon>Viridiplantae</taxon>
        <taxon>Streptophyta</taxon>
        <taxon>Embryophyta</taxon>
        <taxon>Tracheophyta</taxon>
        <taxon>Polypodiopsida</taxon>
        <taxon>Polypodiidae</taxon>
        <taxon>Polypodiales</taxon>
        <taxon>Pteridineae</taxon>
        <taxon>Pteridaceae</taxon>
        <taxon>Vittarioideae</taxon>
        <taxon>Adiantum</taxon>
    </lineage>
</organism>
<dbReference type="AlphaFoldDB" id="A0A9D4ZMG1"/>
<dbReference type="FunFam" id="1.25.40.10:FF:000031">
    <property type="entry name" value="Pentatricopeptide repeat-containing protein mitochondrial"/>
    <property type="match status" value="1"/>
</dbReference>
<dbReference type="OrthoDB" id="1871818at2759"/>
<dbReference type="EMBL" id="JABFUD020000006">
    <property type="protein sequence ID" value="KAI5079177.1"/>
    <property type="molecule type" value="Genomic_DNA"/>
</dbReference>
<dbReference type="Gene3D" id="1.25.40.10">
    <property type="entry name" value="Tetratricopeptide repeat domain"/>
    <property type="match status" value="5"/>
</dbReference>
<dbReference type="GO" id="GO:0009451">
    <property type="term" value="P:RNA modification"/>
    <property type="evidence" value="ECO:0007669"/>
    <property type="project" value="InterPro"/>
</dbReference>
<accession>A0A9D4ZMG1</accession>
<feature type="repeat" description="PPR" evidence="2">
    <location>
        <begin position="141"/>
        <end position="171"/>
    </location>
</feature>
<evidence type="ECO:0008006" key="5">
    <source>
        <dbReference type="Google" id="ProtNLM"/>
    </source>
</evidence>
<dbReference type="InterPro" id="IPR011990">
    <property type="entry name" value="TPR-like_helical_dom_sf"/>
</dbReference>
<dbReference type="InterPro" id="IPR046960">
    <property type="entry name" value="PPR_At4g14850-like_plant"/>
</dbReference>
<comment type="caution">
    <text evidence="3">The sequence shown here is derived from an EMBL/GenBank/DDBJ whole genome shotgun (WGS) entry which is preliminary data.</text>
</comment>
<keyword evidence="1" id="KW-0677">Repeat</keyword>
<evidence type="ECO:0000256" key="2">
    <source>
        <dbReference type="PROSITE-ProRule" id="PRU00708"/>
    </source>
</evidence>
<feature type="repeat" description="PPR" evidence="2">
    <location>
        <begin position="172"/>
        <end position="206"/>
    </location>
</feature>
<feature type="repeat" description="PPR" evidence="2">
    <location>
        <begin position="242"/>
        <end position="272"/>
    </location>
</feature>
<dbReference type="Pfam" id="PF13812">
    <property type="entry name" value="PPR_3"/>
    <property type="match status" value="1"/>
</dbReference>
<dbReference type="Pfam" id="PF01535">
    <property type="entry name" value="PPR"/>
    <property type="match status" value="1"/>
</dbReference>
<dbReference type="Proteomes" id="UP000886520">
    <property type="component" value="Chromosome 6"/>
</dbReference>
<protein>
    <recommendedName>
        <fullName evidence="5">Pentatricopeptide repeat-containing protein</fullName>
    </recommendedName>
</protein>
<dbReference type="GO" id="GO:0003723">
    <property type="term" value="F:RNA binding"/>
    <property type="evidence" value="ECO:0007669"/>
    <property type="project" value="InterPro"/>
</dbReference>